<accession>A0ABN6NW63</accession>
<gene>
    <name evidence="2" type="ORF">Rmf_04250</name>
</gene>
<organism evidence="2 3">
    <name type="scientific">Roseomonas fluvialis</name>
    <dbReference type="NCBI Taxonomy" id="1750527"/>
    <lineage>
        <taxon>Bacteria</taxon>
        <taxon>Pseudomonadati</taxon>
        <taxon>Pseudomonadota</taxon>
        <taxon>Alphaproteobacteria</taxon>
        <taxon>Acetobacterales</taxon>
        <taxon>Roseomonadaceae</taxon>
        <taxon>Roseomonas</taxon>
    </lineage>
</organism>
<feature type="region of interest" description="Disordered" evidence="1">
    <location>
        <begin position="109"/>
        <end position="153"/>
    </location>
</feature>
<sequence length="153" mass="16947">MPRGQVAAETPSPGADLAARFQPRLLVRNESRPNVAGDIERLREGKHVLRGLGHAGANMWTRDEGRIANEGNAALHQSLRSHVVDRLKEGLRRQADDFPELRAEFPLGGVAHLGQQPRTDQRRRDGKPCTWPLASVRSSLSRSSSTGRYQTKV</sequence>
<reference evidence="2 3" key="1">
    <citation type="journal article" date="2016" name="Microbes Environ.">
        <title>Phylogenetically diverse aerobic anoxygenic phototrophic bacteria isolated from epilithic biofilms in Tama river, Japan.</title>
        <authorList>
            <person name="Hirose S."/>
            <person name="Matsuura K."/>
            <person name="Haruta S."/>
        </authorList>
    </citation>
    <scope>NUCLEOTIDE SEQUENCE [LARGE SCALE GENOMIC DNA]</scope>
    <source>
        <strain evidence="2 3">S08</strain>
    </source>
</reference>
<evidence type="ECO:0000313" key="2">
    <source>
        <dbReference type="EMBL" id="BDG70496.1"/>
    </source>
</evidence>
<dbReference type="Proteomes" id="UP000831327">
    <property type="component" value="Chromosome"/>
</dbReference>
<name>A0ABN6NW63_9PROT</name>
<evidence type="ECO:0000256" key="1">
    <source>
        <dbReference type="SAM" id="MobiDB-lite"/>
    </source>
</evidence>
<keyword evidence="3" id="KW-1185">Reference proteome</keyword>
<proteinExistence type="predicted"/>
<feature type="compositionally biased region" description="Low complexity" evidence="1">
    <location>
        <begin position="135"/>
        <end position="145"/>
    </location>
</feature>
<dbReference type="EMBL" id="AP025637">
    <property type="protein sequence ID" value="BDG70496.1"/>
    <property type="molecule type" value="Genomic_DNA"/>
</dbReference>
<evidence type="ECO:0000313" key="3">
    <source>
        <dbReference type="Proteomes" id="UP000831327"/>
    </source>
</evidence>
<protein>
    <submittedName>
        <fullName evidence="2">Uncharacterized protein</fullName>
    </submittedName>
</protein>